<evidence type="ECO:0000256" key="2">
    <source>
        <dbReference type="ARBA" id="ARBA00023125"/>
    </source>
</evidence>
<dbReference type="PANTHER" id="PTHR44688:SF16">
    <property type="entry name" value="DNA-BINDING TRANSCRIPTIONAL ACTIVATOR DEVR_DOSR"/>
    <property type="match status" value="1"/>
</dbReference>
<evidence type="ECO:0000313" key="5">
    <source>
        <dbReference type="EMBL" id="MYL62566.1"/>
    </source>
</evidence>
<dbReference type="PRINTS" id="PR00038">
    <property type="entry name" value="HTHLUXR"/>
</dbReference>
<protein>
    <recommendedName>
        <fullName evidence="4">HTH luxR-type domain-containing protein</fullName>
    </recommendedName>
</protein>
<dbReference type="CDD" id="cd06170">
    <property type="entry name" value="LuxR_C_like"/>
    <property type="match status" value="1"/>
</dbReference>
<name>A0A845EUM9_9BACL</name>
<reference evidence="5 6" key="1">
    <citation type="submission" date="2019-11" db="EMBL/GenBank/DDBJ databases">
        <title>Genome sequences of 17 halophilic strains isolated from different environments.</title>
        <authorList>
            <person name="Furrow R.E."/>
        </authorList>
    </citation>
    <scope>NUCLEOTIDE SEQUENCE [LARGE SCALE GENOMIC DNA]</scope>
    <source>
        <strain evidence="5 6">22506_14_FS</strain>
    </source>
</reference>
<dbReference type="Gene3D" id="1.10.10.10">
    <property type="entry name" value="Winged helix-like DNA-binding domain superfamily/Winged helix DNA-binding domain"/>
    <property type="match status" value="1"/>
</dbReference>
<dbReference type="PROSITE" id="PS50043">
    <property type="entry name" value="HTH_LUXR_2"/>
    <property type="match status" value="1"/>
</dbReference>
<dbReference type="Proteomes" id="UP000447833">
    <property type="component" value="Unassembled WGS sequence"/>
</dbReference>
<evidence type="ECO:0000256" key="1">
    <source>
        <dbReference type="ARBA" id="ARBA00023015"/>
    </source>
</evidence>
<comment type="caution">
    <text evidence="5">The sequence shown here is derived from an EMBL/GenBank/DDBJ whole genome shotgun (WGS) entry which is preliminary data.</text>
</comment>
<evidence type="ECO:0000259" key="4">
    <source>
        <dbReference type="PROSITE" id="PS50043"/>
    </source>
</evidence>
<dbReference type="AlphaFoldDB" id="A0A845EUM9"/>
<dbReference type="SUPFAM" id="SSF46894">
    <property type="entry name" value="C-terminal effector domain of the bipartite response regulators"/>
    <property type="match status" value="1"/>
</dbReference>
<feature type="domain" description="HTH luxR-type" evidence="4">
    <location>
        <begin position="163"/>
        <end position="228"/>
    </location>
</feature>
<gene>
    <name evidence="5" type="ORF">GLW07_04245</name>
</gene>
<dbReference type="InterPro" id="IPR016032">
    <property type="entry name" value="Sig_transdc_resp-reg_C-effctor"/>
</dbReference>
<evidence type="ECO:0000256" key="3">
    <source>
        <dbReference type="ARBA" id="ARBA00023163"/>
    </source>
</evidence>
<dbReference type="InterPro" id="IPR036388">
    <property type="entry name" value="WH-like_DNA-bd_sf"/>
</dbReference>
<dbReference type="PANTHER" id="PTHR44688">
    <property type="entry name" value="DNA-BINDING TRANSCRIPTIONAL ACTIVATOR DEVR_DOSR"/>
    <property type="match status" value="1"/>
</dbReference>
<evidence type="ECO:0000313" key="6">
    <source>
        <dbReference type="Proteomes" id="UP000447833"/>
    </source>
</evidence>
<dbReference type="RefSeq" id="WP_160918364.1">
    <property type="nucleotide sequence ID" value="NZ_WMEY01000001.1"/>
</dbReference>
<keyword evidence="1" id="KW-0805">Transcription regulation</keyword>
<dbReference type="SMART" id="SM00421">
    <property type="entry name" value="HTH_LUXR"/>
    <property type="match status" value="1"/>
</dbReference>
<keyword evidence="2" id="KW-0238">DNA-binding</keyword>
<dbReference type="Pfam" id="PF00196">
    <property type="entry name" value="GerE"/>
    <property type="match status" value="1"/>
</dbReference>
<dbReference type="InterPro" id="IPR000792">
    <property type="entry name" value="Tscrpt_reg_LuxR_C"/>
</dbReference>
<accession>A0A845EUM9</accession>
<dbReference type="EMBL" id="WMEY01000001">
    <property type="protein sequence ID" value="MYL62566.1"/>
    <property type="molecule type" value="Genomic_DNA"/>
</dbReference>
<keyword evidence="3" id="KW-0804">Transcription</keyword>
<sequence length="231" mass="26760">MSMHEETWVRSFHRMLSIKDPIHRCEVMIQQCLAHFPFMRASMFTFSYFTSIGEGILRVDRHGVFSMNAIREDVRRIPPIQRALLMDKPAFLMMDQHHQLFPEEYIEAYDLTSVLIIPLSIERIAIGCVLLDEREEGVSIHQGLIEEVMMYFQHALAYLLPTTPTTPSPLSKRETEVLQYAADGYSTKEMAQHLNISDFTARDYMSSAIRKVNANHRAEAVANALRKKWIL</sequence>
<dbReference type="GO" id="GO:0003677">
    <property type="term" value="F:DNA binding"/>
    <property type="evidence" value="ECO:0007669"/>
    <property type="project" value="UniProtKB-KW"/>
</dbReference>
<dbReference type="GO" id="GO:0006355">
    <property type="term" value="P:regulation of DNA-templated transcription"/>
    <property type="evidence" value="ECO:0007669"/>
    <property type="project" value="InterPro"/>
</dbReference>
<organism evidence="5 6">
    <name type="scientific">Guptibacillus hwajinpoensis</name>
    <dbReference type="NCBI Taxonomy" id="208199"/>
    <lineage>
        <taxon>Bacteria</taxon>
        <taxon>Bacillati</taxon>
        <taxon>Bacillota</taxon>
        <taxon>Bacilli</taxon>
        <taxon>Bacillales</taxon>
        <taxon>Guptibacillaceae</taxon>
        <taxon>Guptibacillus</taxon>
    </lineage>
</organism>
<proteinExistence type="predicted"/>